<dbReference type="InterPro" id="IPR011008">
    <property type="entry name" value="Dimeric_a/b-barrel"/>
</dbReference>
<dbReference type="PANTHER" id="PTHR35174">
    <property type="entry name" value="BLL7171 PROTEIN-RELATED"/>
    <property type="match status" value="1"/>
</dbReference>
<proteinExistence type="inferred from homology"/>
<reference evidence="3 4" key="1">
    <citation type="submission" date="2017-07" db="EMBL/GenBank/DDBJ databases">
        <title>Amycolatopsis antarcticus sp. nov., isolated from the surface of an Antarcticus brown macroalga.</title>
        <authorList>
            <person name="Wang J."/>
            <person name="Leiva S."/>
            <person name="Huang J."/>
            <person name="Huang Y."/>
        </authorList>
    </citation>
    <scope>NUCLEOTIDE SEQUENCE [LARGE SCALE GENOMIC DNA]</scope>
    <source>
        <strain evidence="3 4">AU-G6</strain>
    </source>
</reference>
<organism evidence="3 4">
    <name type="scientific">Amycolatopsis antarctica</name>
    <dbReference type="NCBI Taxonomy" id="1854586"/>
    <lineage>
        <taxon>Bacteria</taxon>
        <taxon>Bacillati</taxon>
        <taxon>Actinomycetota</taxon>
        <taxon>Actinomycetes</taxon>
        <taxon>Pseudonocardiales</taxon>
        <taxon>Pseudonocardiaceae</taxon>
        <taxon>Amycolatopsis</taxon>
    </lineage>
</organism>
<evidence type="ECO:0000259" key="2">
    <source>
        <dbReference type="Pfam" id="PF03795"/>
    </source>
</evidence>
<dbReference type="InterPro" id="IPR005545">
    <property type="entry name" value="YCII"/>
</dbReference>
<dbReference type="SUPFAM" id="SSF54909">
    <property type="entry name" value="Dimeric alpha+beta barrel"/>
    <property type="match status" value="1"/>
</dbReference>
<accession>A0A263D4G4</accession>
<comment type="caution">
    <text evidence="3">The sequence shown here is derived from an EMBL/GenBank/DDBJ whole genome shotgun (WGS) entry which is preliminary data.</text>
</comment>
<comment type="similarity">
    <text evidence="1">Belongs to the YciI family.</text>
</comment>
<dbReference type="AlphaFoldDB" id="A0A263D4G4"/>
<evidence type="ECO:0000313" key="4">
    <source>
        <dbReference type="Proteomes" id="UP000242444"/>
    </source>
</evidence>
<keyword evidence="4" id="KW-1185">Reference proteome</keyword>
<gene>
    <name evidence="3" type="ORF">CFN78_10885</name>
</gene>
<dbReference type="InParanoid" id="A0A263D4G4"/>
<dbReference type="EMBL" id="NKYE01000005">
    <property type="protein sequence ID" value="OZM73343.1"/>
    <property type="molecule type" value="Genomic_DNA"/>
</dbReference>
<dbReference type="Pfam" id="PF03795">
    <property type="entry name" value="YCII"/>
    <property type="match status" value="1"/>
</dbReference>
<dbReference type="Gene3D" id="3.30.70.1060">
    <property type="entry name" value="Dimeric alpha+beta barrel"/>
    <property type="match status" value="1"/>
</dbReference>
<sequence>MRFMIIVKGNEDYEGGAMPTEEQLNAMGKYNEEMVKAGVMVAGEGLHPSSKGARVTFPAGKVSITDGPFSEAKELIGGFSIIKVDSREEAYDWLRRWPGAEGDELELRQIFEAEDFGDAFTPEARATEERLREEVAAQHAQ</sequence>
<feature type="domain" description="YCII-related" evidence="2">
    <location>
        <begin position="1"/>
        <end position="112"/>
    </location>
</feature>
<dbReference type="RefSeq" id="WP_094862599.1">
    <property type="nucleotide sequence ID" value="NZ_NKYE01000005.1"/>
</dbReference>
<dbReference type="PANTHER" id="PTHR35174:SF4">
    <property type="entry name" value="BLL7163 PROTEIN"/>
    <property type="match status" value="1"/>
</dbReference>
<dbReference type="OrthoDB" id="668782at2"/>
<evidence type="ECO:0000256" key="1">
    <source>
        <dbReference type="ARBA" id="ARBA00007689"/>
    </source>
</evidence>
<name>A0A263D4G4_9PSEU</name>
<dbReference type="Proteomes" id="UP000242444">
    <property type="component" value="Unassembled WGS sequence"/>
</dbReference>
<evidence type="ECO:0000313" key="3">
    <source>
        <dbReference type="EMBL" id="OZM73343.1"/>
    </source>
</evidence>
<protein>
    <submittedName>
        <fullName evidence="3">Dehydrogenase</fullName>
    </submittedName>
</protein>